<dbReference type="UniPathway" id="UPA00060">
    <property type="reaction ID" value="UER00138"/>
</dbReference>
<evidence type="ECO:0000259" key="3">
    <source>
        <dbReference type="Pfam" id="PF08543"/>
    </source>
</evidence>
<dbReference type="eggNOG" id="COG0351">
    <property type="taxonomic scope" value="Bacteria"/>
</dbReference>
<dbReference type="GO" id="GO:0008902">
    <property type="term" value="F:hydroxymethylpyrimidine kinase activity"/>
    <property type="evidence" value="ECO:0007669"/>
    <property type="project" value="UniProtKB-EC"/>
</dbReference>
<dbReference type="InterPro" id="IPR013749">
    <property type="entry name" value="PM/HMP-P_kinase-1"/>
</dbReference>
<dbReference type="Gene3D" id="3.40.1190.20">
    <property type="match status" value="1"/>
</dbReference>
<dbReference type="STRING" id="472175.EL18_02311"/>
<dbReference type="CDD" id="cd01169">
    <property type="entry name" value="HMPP_kinase"/>
    <property type="match status" value="1"/>
</dbReference>
<comment type="pathway">
    <text evidence="1">Cofactor biosynthesis; thiamine diphosphate biosynthesis.</text>
</comment>
<sequence>MAVKRVLVIAGSDPSGGAGIARDVATLAAIGVEAAPVITAITAQTHERFAGFEAVRPEMVRAQIDAALVSGGIGAVKIGMLATAEIAAQVSEALANCERLPVVLDPVLASSSGGTLLDEEGRQVLRERLLPRVFLLTPNLGETAILTGMPAAPTAAGAKAQAERLHALGCRRVLVKDGHGSGEQSSDLLYVEGEQSVAFSAPRRSGSARGTGCTLSSAIAGQLARGMALEDAIRAARAQVLARLQAVAP</sequence>
<feature type="domain" description="Pyridoxamine kinase/Phosphomethylpyrimidine kinase" evidence="3">
    <location>
        <begin position="13"/>
        <end position="244"/>
    </location>
</feature>
<keyword evidence="4" id="KW-0418">Kinase</keyword>
<keyword evidence="5" id="KW-1185">Reference proteome</keyword>
<gene>
    <name evidence="4" type="ORF">EL18_02311</name>
</gene>
<dbReference type="PATRIC" id="fig|472175.3.peg.2301"/>
<proteinExistence type="predicted"/>
<comment type="caution">
    <text evidence="4">The sequence shown here is derived from an EMBL/GenBank/DDBJ whole genome shotgun (WGS) entry which is preliminary data.</text>
</comment>
<evidence type="ECO:0000256" key="2">
    <source>
        <dbReference type="ARBA" id="ARBA00012135"/>
    </source>
</evidence>
<organism evidence="4 5">
    <name type="scientific">Nitratireductor basaltis</name>
    <dbReference type="NCBI Taxonomy" id="472175"/>
    <lineage>
        <taxon>Bacteria</taxon>
        <taxon>Pseudomonadati</taxon>
        <taxon>Pseudomonadota</taxon>
        <taxon>Alphaproteobacteria</taxon>
        <taxon>Hyphomicrobiales</taxon>
        <taxon>Phyllobacteriaceae</taxon>
        <taxon>Nitratireductor</taxon>
    </lineage>
</organism>
<dbReference type="GO" id="GO:0009228">
    <property type="term" value="P:thiamine biosynthetic process"/>
    <property type="evidence" value="ECO:0007669"/>
    <property type="project" value="InterPro"/>
</dbReference>
<dbReference type="PANTHER" id="PTHR20858">
    <property type="entry name" value="PHOSPHOMETHYLPYRIMIDINE KINASE"/>
    <property type="match status" value="1"/>
</dbReference>
<keyword evidence="4" id="KW-0808">Transferase</keyword>
<dbReference type="SUPFAM" id="SSF53613">
    <property type="entry name" value="Ribokinase-like"/>
    <property type="match status" value="1"/>
</dbReference>
<dbReference type="GO" id="GO:0008972">
    <property type="term" value="F:phosphomethylpyrimidine kinase activity"/>
    <property type="evidence" value="ECO:0007669"/>
    <property type="project" value="InterPro"/>
</dbReference>
<dbReference type="EMBL" id="JMQM01000001">
    <property type="protein sequence ID" value="KFB11264.1"/>
    <property type="molecule type" value="Genomic_DNA"/>
</dbReference>
<dbReference type="Pfam" id="PF08543">
    <property type="entry name" value="Phos_pyr_kin"/>
    <property type="match status" value="1"/>
</dbReference>
<evidence type="ECO:0000313" key="5">
    <source>
        <dbReference type="Proteomes" id="UP000053675"/>
    </source>
</evidence>
<evidence type="ECO:0000313" key="4">
    <source>
        <dbReference type="EMBL" id="KFB11264.1"/>
    </source>
</evidence>
<dbReference type="AlphaFoldDB" id="A0A084UE78"/>
<accession>A0A084UE78</accession>
<dbReference type="NCBIfam" id="TIGR00097">
    <property type="entry name" value="HMP-P_kinase"/>
    <property type="match status" value="1"/>
</dbReference>
<dbReference type="RefSeq" id="WP_036483021.1">
    <property type="nucleotide sequence ID" value="NZ_JMQM01000001.1"/>
</dbReference>
<dbReference type="Proteomes" id="UP000053675">
    <property type="component" value="Unassembled WGS sequence"/>
</dbReference>
<dbReference type="PANTHER" id="PTHR20858:SF17">
    <property type="entry name" value="HYDROXYMETHYLPYRIMIDINE_PHOSPHOMETHYLPYRIMIDINE KINASE THI20-RELATED"/>
    <property type="match status" value="1"/>
</dbReference>
<dbReference type="InterPro" id="IPR004399">
    <property type="entry name" value="HMP/HMP-P_kinase_dom"/>
</dbReference>
<dbReference type="GO" id="GO:0009229">
    <property type="term" value="P:thiamine diphosphate biosynthetic process"/>
    <property type="evidence" value="ECO:0007669"/>
    <property type="project" value="UniProtKB-UniPathway"/>
</dbReference>
<dbReference type="EC" id="2.7.1.49" evidence="2"/>
<dbReference type="OrthoDB" id="9810880at2"/>
<dbReference type="GO" id="GO:0005829">
    <property type="term" value="C:cytosol"/>
    <property type="evidence" value="ECO:0007669"/>
    <property type="project" value="TreeGrafter"/>
</dbReference>
<evidence type="ECO:0000256" key="1">
    <source>
        <dbReference type="ARBA" id="ARBA00004948"/>
    </source>
</evidence>
<name>A0A084UE78_9HYPH</name>
<protein>
    <recommendedName>
        <fullName evidence="2">hydroxymethylpyrimidine kinase</fullName>
        <ecNumber evidence="2">2.7.1.49</ecNumber>
    </recommendedName>
</protein>
<reference evidence="4 5" key="1">
    <citation type="submission" date="2014-05" db="EMBL/GenBank/DDBJ databases">
        <title>Draft Genome Sequence of Nitratireductor basaltis Strain UMTGB225, A Marine Bacterium Isolated from Green Barrel Tunicate.</title>
        <authorList>
            <person name="Gan H.Y."/>
        </authorList>
    </citation>
    <scope>NUCLEOTIDE SEQUENCE [LARGE SCALE GENOMIC DNA]</scope>
    <source>
        <strain evidence="4 5">UMTGB225</strain>
    </source>
</reference>
<dbReference type="InterPro" id="IPR029056">
    <property type="entry name" value="Ribokinase-like"/>
</dbReference>